<keyword evidence="1" id="KW-1133">Transmembrane helix</keyword>
<proteinExistence type="predicted"/>
<evidence type="ECO:0000259" key="2">
    <source>
        <dbReference type="Pfam" id="PF05360"/>
    </source>
</evidence>
<dbReference type="GeneID" id="14920255"/>
<gene>
    <name evidence="3" type="ORF">ACA1_267320</name>
</gene>
<dbReference type="InterPro" id="IPR008024">
    <property type="entry name" value="YiaAB"/>
</dbReference>
<reference evidence="3 4" key="1">
    <citation type="journal article" date="2013" name="Genome Biol.">
        <title>Genome of Acanthamoeba castellanii highlights extensive lateral gene transfer and early evolution of tyrosine kinase signaling.</title>
        <authorList>
            <person name="Clarke M."/>
            <person name="Lohan A.J."/>
            <person name="Liu B."/>
            <person name="Lagkouvardos I."/>
            <person name="Roy S."/>
            <person name="Zafar N."/>
            <person name="Bertelli C."/>
            <person name="Schilde C."/>
            <person name="Kianianmomeni A."/>
            <person name="Burglin T.R."/>
            <person name="Frech C."/>
            <person name="Turcotte B."/>
            <person name="Kopec K.O."/>
            <person name="Synnott J.M."/>
            <person name="Choo C."/>
            <person name="Paponov I."/>
            <person name="Finkler A."/>
            <person name="Soon Heng Tan C."/>
            <person name="Hutchins A.P."/>
            <person name="Weinmeier T."/>
            <person name="Rattei T."/>
            <person name="Chu J.S."/>
            <person name="Gimenez G."/>
            <person name="Irimia M."/>
            <person name="Rigden D.J."/>
            <person name="Fitzpatrick D.A."/>
            <person name="Lorenzo-Morales J."/>
            <person name="Bateman A."/>
            <person name="Chiu C.H."/>
            <person name="Tang P."/>
            <person name="Hegemann P."/>
            <person name="Fromm H."/>
            <person name="Raoult D."/>
            <person name="Greub G."/>
            <person name="Miranda-Saavedra D."/>
            <person name="Chen N."/>
            <person name="Nash P."/>
            <person name="Ginger M.L."/>
            <person name="Horn M."/>
            <person name="Schaap P."/>
            <person name="Caler L."/>
            <person name="Loftus B."/>
        </authorList>
    </citation>
    <scope>NUCLEOTIDE SEQUENCE [LARGE SCALE GENOMIC DNA]</scope>
    <source>
        <strain evidence="3 4">Neff</strain>
    </source>
</reference>
<name>L8H428_ACACF</name>
<sequence>MASVERSTNLYTLGKETAHMAGWEESAKRWGMMSPLVLSCLRKAFLGMGFTFMTASAFTLAKTMRDLQEANSVKHLVDAGIIKTQGGPEVGETIVSSIGGSAGWVLHSWLAFGASISLTAWGLLNLPIADERKVFLATSGLLLLTSTMNLVKAVRDRIDARRLSALLEDKQHLQEKGKERDREMDEVIEIDRSTSSLETF</sequence>
<protein>
    <submittedName>
        <fullName evidence="3">YiaA/B two helix domain containing protein</fullName>
    </submittedName>
</protein>
<dbReference type="VEuPathDB" id="AmoebaDB:ACA1_267320"/>
<feature type="transmembrane region" description="Helical" evidence="1">
    <location>
        <begin position="109"/>
        <end position="128"/>
    </location>
</feature>
<dbReference type="EMBL" id="KB007933">
    <property type="protein sequence ID" value="ELR19473.1"/>
    <property type="molecule type" value="Genomic_DNA"/>
</dbReference>
<feature type="transmembrane region" description="Helical" evidence="1">
    <location>
        <begin position="134"/>
        <end position="154"/>
    </location>
</feature>
<keyword evidence="1" id="KW-0812">Transmembrane</keyword>
<keyword evidence="1" id="KW-0472">Membrane</keyword>
<keyword evidence="4" id="KW-1185">Reference proteome</keyword>
<accession>L8H428</accession>
<dbReference type="KEGG" id="acan:ACA1_267320"/>
<feature type="domain" description="YiaAB two helix" evidence="2">
    <location>
        <begin position="42"/>
        <end position="66"/>
    </location>
</feature>
<feature type="domain" description="YiaAB two helix" evidence="2">
    <location>
        <begin position="104"/>
        <end position="156"/>
    </location>
</feature>
<dbReference type="AlphaFoldDB" id="L8H428"/>
<organism evidence="3 4">
    <name type="scientific">Acanthamoeba castellanii (strain ATCC 30010 / Neff)</name>
    <dbReference type="NCBI Taxonomy" id="1257118"/>
    <lineage>
        <taxon>Eukaryota</taxon>
        <taxon>Amoebozoa</taxon>
        <taxon>Discosea</taxon>
        <taxon>Longamoebia</taxon>
        <taxon>Centramoebida</taxon>
        <taxon>Acanthamoebidae</taxon>
        <taxon>Acanthamoeba</taxon>
    </lineage>
</organism>
<feature type="transmembrane region" description="Helical" evidence="1">
    <location>
        <begin position="44"/>
        <end position="61"/>
    </location>
</feature>
<dbReference type="Proteomes" id="UP000011083">
    <property type="component" value="Unassembled WGS sequence"/>
</dbReference>
<evidence type="ECO:0000256" key="1">
    <source>
        <dbReference type="SAM" id="Phobius"/>
    </source>
</evidence>
<evidence type="ECO:0000313" key="4">
    <source>
        <dbReference type="Proteomes" id="UP000011083"/>
    </source>
</evidence>
<dbReference type="RefSeq" id="XP_004341559.1">
    <property type="nucleotide sequence ID" value="XM_004341511.1"/>
</dbReference>
<evidence type="ECO:0000313" key="3">
    <source>
        <dbReference type="EMBL" id="ELR19473.1"/>
    </source>
</evidence>
<dbReference type="Pfam" id="PF05360">
    <property type="entry name" value="YiaAB"/>
    <property type="match status" value="2"/>
</dbReference>